<comment type="subcellular location">
    <subcellularLocation>
        <location evidence="1">Cell membrane</location>
        <topology evidence="1">Multi-pass membrane protein</topology>
    </subcellularLocation>
</comment>
<feature type="transmembrane region" description="Helical" evidence="8">
    <location>
        <begin position="308"/>
        <end position="336"/>
    </location>
</feature>
<dbReference type="PANTHER" id="PTHR21716">
    <property type="entry name" value="TRANSMEMBRANE PROTEIN"/>
    <property type="match status" value="1"/>
</dbReference>
<dbReference type="AlphaFoldDB" id="A0A1G2T2D1"/>
<dbReference type="PANTHER" id="PTHR21716:SF53">
    <property type="entry name" value="PERMEASE PERM-RELATED"/>
    <property type="match status" value="1"/>
</dbReference>
<evidence type="ECO:0000256" key="4">
    <source>
        <dbReference type="ARBA" id="ARBA00022475"/>
    </source>
</evidence>
<evidence type="ECO:0000256" key="6">
    <source>
        <dbReference type="ARBA" id="ARBA00022989"/>
    </source>
</evidence>
<keyword evidence="3" id="KW-0813">Transport</keyword>
<evidence type="ECO:0000256" key="7">
    <source>
        <dbReference type="ARBA" id="ARBA00023136"/>
    </source>
</evidence>
<evidence type="ECO:0000313" key="10">
    <source>
        <dbReference type="Proteomes" id="UP000177746"/>
    </source>
</evidence>
<feature type="transmembrane region" description="Helical" evidence="8">
    <location>
        <begin position="12"/>
        <end position="29"/>
    </location>
</feature>
<keyword evidence="6 8" id="KW-1133">Transmembrane helix</keyword>
<feature type="transmembrane region" description="Helical" evidence="8">
    <location>
        <begin position="35"/>
        <end position="55"/>
    </location>
</feature>
<evidence type="ECO:0000256" key="2">
    <source>
        <dbReference type="ARBA" id="ARBA00009773"/>
    </source>
</evidence>
<feature type="transmembrane region" description="Helical" evidence="8">
    <location>
        <begin position="209"/>
        <end position="232"/>
    </location>
</feature>
<dbReference type="Proteomes" id="UP000177746">
    <property type="component" value="Unassembled WGS sequence"/>
</dbReference>
<evidence type="ECO:0000256" key="5">
    <source>
        <dbReference type="ARBA" id="ARBA00022692"/>
    </source>
</evidence>
<organism evidence="9 10">
    <name type="scientific">Candidatus Zambryskibacteria bacterium RIFCSPHIGHO2_01_FULL_46_30</name>
    <dbReference type="NCBI Taxonomy" id="1802739"/>
    <lineage>
        <taxon>Bacteria</taxon>
        <taxon>Candidatus Zambryskiibacteriota</taxon>
    </lineage>
</organism>
<sequence>MIEDKQKWEITTASWVRGVVVLAIAYALYLITEFVLVVIASVVIASAIEPIVGWAKKRNIPRLPVVFSVYLVSALVLAGLFYFLLLPLVGEISSFIKTLTIYSNSVTNGGVLSEMFRTQNLFGGFDTPILIRELSSQLNALASFLSQGIFSSVSSIFGGVLNFVLILVLSFYLVAQEDGISKFLKMITPIEHESYVIGLWRRSQHKIGLWMQGQLLSSALVMVLVYMALLLVGVPHALLLGVLAGVFELIPLFGATLAAIPTLFVAYTWGGMSITLIVAGIYIVIQQLEGNLIYPLVVKKIIGMPPMISIIALVIGGTLAGFLGVLISVPVAAAIIELVSDFEERKIAQMSGTKSSS</sequence>
<feature type="transmembrane region" description="Helical" evidence="8">
    <location>
        <begin position="238"/>
        <end position="260"/>
    </location>
</feature>
<evidence type="ECO:0008006" key="11">
    <source>
        <dbReference type="Google" id="ProtNLM"/>
    </source>
</evidence>
<accession>A0A1G2T2D1</accession>
<evidence type="ECO:0000313" key="9">
    <source>
        <dbReference type="EMBL" id="OHA90969.1"/>
    </source>
</evidence>
<evidence type="ECO:0000256" key="3">
    <source>
        <dbReference type="ARBA" id="ARBA00022448"/>
    </source>
</evidence>
<dbReference type="GO" id="GO:0005886">
    <property type="term" value="C:plasma membrane"/>
    <property type="evidence" value="ECO:0007669"/>
    <property type="project" value="UniProtKB-SubCell"/>
</dbReference>
<proteinExistence type="inferred from homology"/>
<gene>
    <name evidence="9" type="ORF">A2665_01540</name>
</gene>
<dbReference type="InterPro" id="IPR002549">
    <property type="entry name" value="AI-2E-like"/>
</dbReference>
<protein>
    <recommendedName>
        <fullName evidence="11">AI-2E family transporter</fullName>
    </recommendedName>
</protein>
<dbReference type="GO" id="GO:0055085">
    <property type="term" value="P:transmembrane transport"/>
    <property type="evidence" value="ECO:0007669"/>
    <property type="project" value="TreeGrafter"/>
</dbReference>
<keyword evidence="4" id="KW-1003">Cell membrane</keyword>
<feature type="transmembrane region" description="Helical" evidence="8">
    <location>
        <begin position="267"/>
        <end position="288"/>
    </location>
</feature>
<keyword evidence="7 8" id="KW-0472">Membrane</keyword>
<keyword evidence="5 8" id="KW-0812">Transmembrane</keyword>
<evidence type="ECO:0000256" key="1">
    <source>
        <dbReference type="ARBA" id="ARBA00004651"/>
    </source>
</evidence>
<feature type="transmembrane region" description="Helical" evidence="8">
    <location>
        <begin position="149"/>
        <end position="175"/>
    </location>
</feature>
<comment type="similarity">
    <text evidence="2">Belongs to the autoinducer-2 exporter (AI-2E) (TC 2.A.86) family.</text>
</comment>
<evidence type="ECO:0000256" key="8">
    <source>
        <dbReference type="SAM" id="Phobius"/>
    </source>
</evidence>
<reference evidence="9 10" key="1">
    <citation type="journal article" date="2016" name="Nat. Commun.">
        <title>Thousands of microbial genomes shed light on interconnected biogeochemical processes in an aquifer system.</title>
        <authorList>
            <person name="Anantharaman K."/>
            <person name="Brown C.T."/>
            <person name="Hug L.A."/>
            <person name="Sharon I."/>
            <person name="Castelle C.J."/>
            <person name="Probst A.J."/>
            <person name="Thomas B.C."/>
            <person name="Singh A."/>
            <person name="Wilkins M.J."/>
            <person name="Karaoz U."/>
            <person name="Brodie E.L."/>
            <person name="Williams K.H."/>
            <person name="Hubbard S.S."/>
            <person name="Banfield J.F."/>
        </authorList>
    </citation>
    <scope>NUCLEOTIDE SEQUENCE [LARGE SCALE GENOMIC DNA]</scope>
</reference>
<comment type="caution">
    <text evidence="9">The sequence shown here is derived from an EMBL/GenBank/DDBJ whole genome shotgun (WGS) entry which is preliminary data.</text>
</comment>
<dbReference type="Pfam" id="PF01594">
    <property type="entry name" value="AI-2E_transport"/>
    <property type="match status" value="1"/>
</dbReference>
<feature type="transmembrane region" description="Helical" evidence="8">
    <location>
        <begin position="67"/>
        <end position="89"/>
    </location>
</feature>
<dbReference type="EMBL" id="MHVI01000024">
    <property type="protein sequence ID" value="OHA90969.1"/>
    <property type="molecule type" value="Genomic_DNA"/>
</dbReference>
<name>A0A1G2T2D1_9BACT</name>